<dbReference type="InParanoid" id="A0A1D6I271"/>
<proteinExistence type="predicted"/>
<gene>
    <name evidence="2" type="ORF">ZEAMMB73_Zm00001d020110</name>
</gene>
<feature type="compositionally biased region" description="Basic and acidic residues" evidence="1">
    <location>
        <begin position="57"/>
        <end position="68"/>
    </location>
</feature>
<dbReference type="AlphaFoldDB" id="A0A1D6I271"/>
<name>A0A1D6I271_MAIZE</name>
<evidence type="ECO:0000256" key="1">
    <source>
        <dbReference type="SAM" id="MobiDB-lite"/>
    </source>
</evidence>
<organism evidence="2">
    <name type="scientific">Zea mays</name>
    <name type="common">Maize</name>
    <dbReference type="NCBI Taxonomy" id="4577"/>
    <lineage>
        <taxon>Eukaryota</taxon>
        <taxon>Viridiplantae</taxon>
        <taxon>Streptophyta</taxon>
        <taxon>Embryophyta</taxon>
        <taxon>Tracheophyta</taxon>
        <taxon>Spermatophyta</taxon>
        <taxon>Magnoliopsida</taxon>
        <taxon>Liliopsida</taxon>
        <taxon>Poales</taxon>
        <taxon>Poaceae</taxon>
        <taxon>PACMAD clade</taxon>
        <taxon>Panicoideae</taxon>
        <taxon>Andropogonodae</taxon>
        <taxon>Andropogoneae</taxon>
        <taxon>Tripsacinae</taxon>
        <taxon>Zea</taxon>
    </lineage>
</organism>
<dbReference type="EMBL" id="CM007650">
    <property type="protein sequence ID" value="ONM54294.1"/>
    <property type="molecule type" value="Genomic_DNA"/>
</dbReference>
<evidence type="ECO:0000313" key="2">
    <source>
        <dbReference type="EMBL" id="ONM54294.1"/>
    </source>
</evidence>
<reference evidence="2" key="1">
    <citation type="submission" date="2015-12" db="EMBL/GenBank/DDBJ databases">
        <title>Update maize B73 reference genome by single molecule sequencing technologies.</title>
        <authorList>
            <consortium name="Maize Genome Sequencing Project"/>
            <person name="Ware D."/>
        </authorList>
    </citation>
    <scope>NUCLEOTIDE SEQUENCE [LARGE SCALE GENOMIC DNA]</scope>
    <source>
        <tissue evidence="2">Seedling</tissue>
    </source>
</reference>
<sequence length="101" mass="11322">MADGQESRTASRKVRGGLAFWSLLLPESGEGDEVRLESFHRSKWKRPQEPKGPGSENKGEVETNVERKGGHRKRQSNRTSDRVNAYGGLRRDDAGDTIYHG</sequence>
<accession>A0A1D6I271</accession>
<feature type="region of interest" description="Disordered" evidence="1">
    <location>
        <begin position="38"/>
        <end position="101"/>
    </location>
</feature>
<protein>
    <submittedName>
        <fullName evidence="2">Uncharacterized protein</fullName>
    </submittedName>
</protein>